<gene>
    <name evidence="7" type="ORF">N7492_003651</name>
</gene>
<keyword evidence="4" id="KW-0736">Signalosome</keyword>
<proteinExistence type="predicted"/>
<keyword evidence="5" id="KW-0539">Nucleus</keyword>
<dbReference type="GO" id="GO:0008180">
    <property type="term" value="C:COP9 signalosome"/>
    <property type="evidence" value="ECO:0007669"/>
    <property type="project" value="UniProtKB-KW"/>
</dbReference>
<comment type="caution">
    <text evidence="7">The sequence shown here is derived from an EMBL/GenBank/DDBJ whole genome shotgun (WGS) entry which is preliminary data.</text>
</comment>
<evidence type="ECO:0000256" key="3">
    <source>
        <dbReference type="ARBA" id="ARBA00022490"/>
    </source>
</evidence>
<dbReference type="GO" id="GO:0010387">
    <property type="term" value="P:COP9 signalosome assembly"/>
    <property type="evidence" value="ECO:0007669"/>
    <property type="project" value="InterPro"/>
</dbReference>
<reference evidence="7" key="2">
    <citation type="journal article" date="2023" name="IMA Fungus">
        <title>Comparative genomic study of the Penicillium genus elucidates a diverse pangenome and 15 lateral gene transfer events.</title>
        <authorList>
            <person name="Petersen C."/>
            <person name="Sorensen T."/>
            <person name="Nielsen M.R."/>
            <person name="Sondergaard T.E."/>
            <person name="Sorensen J.L."/>
            <person name="Fitzpatrick D.A."/>
            <person name="Frisvad J.C."/>
            <person name="Nielsen K.L."/>
        </authorList>
    </citation>
    <scope>NUCLEOTIDE SEQUENCE</scope>
    <source>
        <strain evidence="7">IBT 21917</strain>
    </source>
</reference>
<comment type="subcellular location">
    <subcellularLocation>
        <location evidence="2">Cytoplasm</location>
    </subcellularLocation>
    <subcellularLocation>
        <location evidence="1">Nucleus</location>
    </subcellularLocation>
</comment>
<keyword evidence="8" id="KW-1185">Reference proteome</keyword>
<evidence type="ECO:0000256" key="5">
    <source>
        <dbReference type="ARBA" id="ARBA00023242"/>
    </source>
</evidence>
<evidence type="ECO:0000256" key="4">
    <source>
        <dbReference type="ARBA" id="ARBA00022790"/>
    </source>
</evidence>
<keyword evidence="3" id="KW-0963">Cytoplasm</keyword>
<dbReference type="PANTHER" id="PTHR13339">
    <property type="entry name" value="COP9 SIGNALOSOME COMPLEX SUBUNIT 8"/>
    <property type="match status" value="1"/>
</dbReference>
<sequence length="221" mass="24775">MALRPLSIEQLLDLAVSQVPPSQLFEILSHYEPQACLISAGSGSPETDQGDKQLLSLFYSSFFFAHALTRQIPEARALIHRIPEDLRTHDPSIQNCITLLRAIWQVQHAQVYQALRTLPWPEVLQPLVQRYESFFQDSTLIAVSTSFEAIRPSIAAEYLGLDTDAAEQADTSILQKFTDCGWTWNPETRLLYPSPITVPSTHRHSSNGIRDAMAMLGNRSG</sequence>
<evidence type="ECO:0000313" key="7">
    <source>
        <dbReference type="EMBL" id="KAJ5180441.1"/>
    </source>
</evidence>
<reference evidence="7" key="1">
    <citation type="submission" date="2022-11" db="EMBL/GenBank/DDBJ databases">
        <authorList>
            <person name="Petersen C."/>
        </authorList>
    </citation>
    <scope>NUCLEOTIDE SEQUENCE</scope>
    <source>
        <strain evidence="7">IBT 21917</strain>
    </source>
</reference>
<dbReference type="OrthoDB" id="5351233at2759"/>
<accession>A0A9W9ING9</accession>
<dbReference type="InterPro" id="IPR033205">
    <property type="entry name" value="COP9_CSN8"/>
</dbReference>
<evidence type="ECO:0000313" key="8">
    <source>
        <dbReference type="Proteomes" id="UP001146351"/>
    </source>
</evidence>
<dbReference type="GO" id="GO:0005737">
    <property type="term" value="C:cytoplasm"/>
    <property type="evidence" value="ECO:0007669"/>
    <property type="project" value="UniProtKB-SubCell"/>
</dbReference>
<dbReference type="EMBL" id="JAPQKO010000002">
    <property type="protein sequence ID" value="KAJ5180441.1"/>
    <property type="molecule type" value="Genomic_DNA"/>
</dbReference>
<dbReference type="GO" id="GO:0000338">
    <property type="term" value="P:protein deneddylation"/>
    <property type="evidence" value="ECO:0007669"/>
    <property type="project" value="InterPro"/>
</dbReference>
<dbReference type="Pfam" id="PF10075">
    <property type="entry name" value="CSN8_PSD8_EIF3K"/>
    <property type="match status" value="1"/>
</dbReference>
<name>A0A9W9ING9_9EURO</name>
<evidence type="ECO:0000256" key="1">
    <source>
        <dbReference type="ARBA" id="ARBA00004123"/>
    </source>
</evidence>
<dbReference type="AlphaFoldDB" id="A0A9W9ING9"/>
<dbReference type="PANTHER" id="PTHR13339:SF0">
    <property type="entry name" value="COP9 SIGNALOSOME COMPLEX SUBUNIT 8"/>
    <property type="match status" value="1"/>
</dbReference>
<dbReference type="Proteomes" id="UP001146351">
    <property type="component" value="Unassembled WGS sequence"/>
</dbReference>
<dbReference type="InterPro" id="IPR033464">
    <property type="entry name" value="CSN8_PSD8_EIF3K"/>
</dbReference>
<feature type="domain" description="CSN8/PSMD8/EIF3K" evidence="6">
    <location>
        <begin position="55"/>
        <end position="195"/>
    </location>
</feature>
<protein>
    <submittedName>
        <fullName evidence="7">COP9 signalosome subunit 8 (CsnH)</fullName>
    </submittedName>
</protein>
<evidence type="ECO:0000259" key="6">
    <source>
        <dbReference type="Pfam" id="PF10075"/>
    </source>
</evidence>
<evidence type="ECO:0000256" key="2">
    <source>
        <dbReference type="ARBA" id="ARBA00004496"/>
    </source>
</evidence>
<organism evidence="7 8">
    <name type="scientific">Penicillium capsulatum</name>
    <dbReference type="NCBI Taxonomy" id="69766"/>
    <lineage>
        <taxon>Eukaryota</taxon>
        <taxon>Fungi</taxon>
        <taxon>Dikarya</taxon>
        <taxon>Ascomycota</taxon>
        <taxon>Pezizomycotina</taxon>
        <taxon>Eurotiomycetes</taxon>
        <taxon>Eurotiomycetidae</taxon>
        <taxon>Eurotiales</taxon>
        <taxon>Aspergillaceae</taxon>
        <taxon>Penicillium</taxon>
    </lineage>
</organism>